<dbReference type="OrthoDB" id="1906673at2759"/>
<accession>S8DZD5</accession>
<dbReference type="Proteomes" id="UP000015453">
    <property type="component" value="Unassembled WGS sequence"/>
</dbReference>
<feature type="non-terminal residue" evidence="1">
    <location>
        <position position="1"/>
    </location>
</feature>
<name>S8DZD5_9LAMI</name>
<comment type="caution">
    <text evidence="1">The sequence shown here is derived from an EMBL/GenBank/DDBJ whole genome shotgun (WGS) entry which is preliminary data.</text>
</comment>
<dbReference type="EMBL" id="AUSU01004271">
    <property type="protein sequence ID" value="EPS65372.1"/>
    <property type="molecule type" value="Genomic_DNA"/>
</dbReference>
<evidence type="ECO:0000313" key="1">
    <source>
        <dbReference type="EMBL" id="EPS65372.1"/>
    </source>
</evidence>
<protein>
    <submittedName>
        <fullName evidence="1">Uncharacterized protein</fullName>
    </submittedName>
</protein>
<dbReference type="PANTHER" id="PTHR38390">
    <property type="entry name" value="OS01G0103900 PROTEIN"/>
    <property type="match status" value="1"/>
</dbReference>
<keyword evidence="2" id="KW-1185">Reference proteome</keyword>
<reference evidence="1 2" key="1">
    <citation type="journal article" date="2013" name="BMC Genomics">
        <title>The miniature genome of a carnivorous plant Genlisea aurea contains a low number of genes and short non-coding sequences.</title>
        <authorList>
            <person name="Leushkin E.V."/>
            <person name="Sutormin R.A."/>
            <person name="Nabieva E.R."/>
            <person name="Penin A.A."/>
            <person name="Kondrashov A.S."/>
            <person name="Logacheva M.D."/>
        </authorList>
    </citation>
    <scope>NUCLEOTIDE SEQUENCE [LARGE SCALE GENOMIC DNA]</scope>
</reference>
<organism evidence="1 2">
    <name type="scientific">Genlisea aurea</name>
    <dbReference type="NCBI Taxonomy" id="192259"/>
    <lineage>
        <taxon>Eukaryota</taxon>
        <taxon>Viridiplantae</taxon>
        <taxon>Streptophyta</taxon>
        <taxon>Embryophyta</taxon>
        <taxon>Tracheophyta</taxon>
        <taxon>Spermatophyta</taxon>
        <taxon>Magnoliopsida</taxon>
        <taxon>eudicotyledons</taxon>
        <taxon>Gunneridae</taxon>
        <taxon>Pentapetalae</taxon>
        <taxon>asterids</taxon>
        <taxon>lamiids</taxon>
        <taxon>Lamiales</taxon>
        <taxon>Lentibulariaceae</taxon>
        <taxon>Genlisea</taxon>
    </lineage>
</organism>
<gene>
    <name evidence="1" type="ORF">M569_09405</name>
</gene>
<dbReference type="AlphaFoldDB" id="S8DZD5"/>
<sequence>DCSEEPLQACFVFKTNLVGSVNRISCNLYDSINPVVDEFIYSQVCRCHGAPLEYSNGEQSNASPRCCVTNDQLGALDTTNSVVVNGHTVLCMPSFHSQPVTRHVSGPIEFNVVQRTNLTSLSEGLIMGATYYVSPSPYQRTEHYDPVIRLCIASCI</sequence>
<evidence type="ECO:0000313" key="2">
    <source>
        <dbReference type="Proteomes" id="UP000015453"/>
    </source>
</evidence>
<proteinExistence type="predicted"/>
<dbReference type="PANTHER" id="PTHR38390:SF2">
    <property type="entry name" value="OS01G0103900 PROTEIN"/>
    <property type="match status" value="1"/>
</dbReference>